<evidence type="ECO:0000313" key="2">
    <source>
        <dbReference type="Proteomes" id="UP000709295"/>
    </source>
</evidence>
<reference evidence="1" key="1">
    <citation type="submission" date="2021-01" db="EMBL/GenBank/DDBJ databases">
        <title>Phytophthora aleatoria, a newly-described species from Pinus radiata is distinct from Phytophthora cactorum isolates based on comparative genomics.</title>
        <authorList>
            <person name="Mcdougal R."/>
            <person name="Panda P."/>
            <person name="Williams N."/>
            <person name="Studholme D.J."/>
        </authorList>
    </citation>
    <scope>NUCLEOTIDE SEQUENCE</scope>
    <source>
        <strain evidence="1">NZFS 4037</strain>
    </source>
</reference>
<name>A0A8J5IWE2_9STRA</name>
<protein>
    <submittedName>
        <fullName evidence="1">Uncharacterized protein</fullName>
    </submittedName>
</protein>
<organism evidence="1 2">
    <name type="scientific">Phytophthora aleatoria</name>
    <dbReference type="NCBI Taxonomy" id="2496075"/>
    <lineage>
        <taxon>Eukaryota</taxon>
        <taxon>Sar</taxon>
        <taxon>Stramenopiles</taxon>
        <taxon>Oomycota</taxon>
        <taxon>Peronosporomycetes</taxon>
        <taxon>Peronosporales</taxon>
        <taxon>Peronosporaceae</taxon>
        <taxon>Phytophthora</taxon>
    </lineage>
</organism>
<evidence type="ECO:0000313" key="1">
    <source>
        <dbReference type="EMBL" id="KAG6948775.1"/>
    </source>
</evidence>
<comment type="caution">
    <text evidence="1">The sequence shown here is derived from an EMBL/GenBank/DDBJ whole genome shotgun (WGS) entry which is preliminary data.</text>
</comment>
<dbReference type="EMBL" id="JAENGY010001512">
    <property type="protein sequence ID" value="KAG6948775.1"/>
    <property type="molecule type" value="Genomic_DNA"/>
</dbReference>
<dbReference type="Proteomes" id="UP000709295">
    <property type="component" value="Unassembled WGS sequence"/>
</dbReference>
<keyword evidence="2" id="KW-1185">Reference proteome</keyword>
<sequence>MKPLEILLRDHRELGVPITPSLSIPPDFSLPAAFFADATALFSRGVRQLQQQLNLVEVYCTGFGALLNHSKSWSICPNDATDAPRHDAVRYLGIPLGNRGTSVGMATQLDKITDVPT</sequence>
<gene>
    <name evidence="1" type="ORF">JG688_00014943</name>
</gene>
<accession>A0A8J5IWE2</accession>
<dbReference type="AlphaFoldDB" id="A0A8J5IWE2"/>
<proteinExistence type="predicted"/>